<dbReference type="GO" id="GO:0003677">
    <property type="term" value="F:DNA binding"/>
    <property type="evidence" value="ECO:0007669"/>
    <property type="project" value="InterPro"/>
</dbReference>
<evidence type="ECO:0000313" key="3">
    <source>
        <dbReference type="Proteomes" id="UP000317573"/>
    </source>
</evidence>
<protein>
    <submittedName>
        <fullName evidence="2">Putative transcriptional regulators</fullName>
    </submittedName>
</protein>
<dbReference type="EMBL" id="VLJT01000057">
    <property type="protein sequence ID" value="TWH09408.1"/>
    <property type="molecule type" value="Genomic_DNA"/>
</dbReference>
<name>A0A562DID3_RHORH</name>
<dbReference type="Gene3D" id="3.30.450.180">
    <property type="match status" value="1"/>
</dbReference>
<organism evidence="2 3">
    <name type="scientific">Rhodococcus rhodochrous J45</name>
    <dbReference type="NCBI Taxonomy" id="935266"/>
    <lineage>
        <taxon>Bacteria</taxon>
        <taxon>Bacillati</taxon>
        <taxon>Actinomycetota</taxon>
        <taxon>Actinomycetes</taxon>
        <taxon>Mycobacteriales</taxon>
        <taxon>Nocardiaceae</taxon>
        <taxon>Rhodococcus</taxon>
    </lineage>
</organism>
<evidence type="ECO:0000313" key="2">
    <source>
        <dbReference type="EMBL" id="TWH09408.1"/>
    </source>
</evidence>
<dbReference type="Proteomes" id="UP000317573">
    <property type="component" value="Unassembled WGS sequence"/>
</dbReference>
<dbReference type="InterPro" id="IPR001387">
    <property type="entry name" value="Cro/C1-type_HTH"/>
</dbReference>
<dbReference type="PROSITE" id="PS50943">
    <property type="entry name" value="HTH_CROC1"/>
    <property type="match status" value="1"/>
</dbReference>
<dbReference type="InterPro" id="IPR041413">
    <property type="entry name" value="MLTR_LBD"/>
</dbReference>
<comment type="caution">
    <text evidence="2">The sequence shown here is derived from an EMBL/GenBank/DDBJ whole genome shotgun (WGS) entry which is preliminary data.</text>
</comment>
<reference evidence="2 3" key="1">
    <citation type="submission" date="2019-07" db="EMBL/GenBank/DDBJ databases">
        <title>Genome sequencing of lignin-degrading bacterial isolates.</title>
        <authorList>
            <person name="Gladden J."/>
        </authorList>
    </citation>
    <scope>NUCLEOTIDE SEQUENCE [LARGE SCALE GENOMIC DNA]</scope>
    <source>
        <strain evidence="2 3">J45</strain>
    </source>
</reference>
<dbReference type="Gene3D" id="1.10.260.40">
    <property type="entry name" value="lambda repressor-like DNA-binding domains"/>
    <property type="match status" value="1"/>
</dbReference>
<dbReference type="AlphaFoldDB" id="A0A562DID3"/>
<dbReference type="PANTHER" id="PTHR35010">
    <property type="entry name" value="BLL4672 PROTEIN-RELATED"/>
    <property type="match status" value="1"/>
</dbReference>
<dbReference type="InterPro" id="IPR010982">
    <property type="entry name" value="Lambda_DNA-bd_dom_sf"/>
</dbReference>
<dbReference type="PANTHER" id="PTHR35010:SF2">
    <property type="entry name" value="BLL4672 PROTEIN"/>
    <property type="match status" value="1"/>
</dbReference>
<dbReference type="Pfam" id="PF13560">
    <property type="entry name" value="HTH_31"/>
    <property type="match status" value="1"/>
</dbReference>
<gene>
    <name evidence="2" type="ORF">L618_005600000060</name>
</gene>
<proteinExistence type="predicted"/>
<accession>A0A562DID3</accession>
<dbReference type="Pfam" id="PF17765">
    <property type="entry name" value="MLTR_LBD"/>
    <property type="match status" value="1"/>
</dbReference>
<evidence type="ECO:0000259" key="1">
    <source>
        <dbReference type="PROSITE" id="PS50943"/>
    </source>
</evidence>
<sequence>MDQRNQVGEFLRTRRNRITPDQAGIIGGGRRRVPGLRREEVAMLAGVSVDYYARMERGDLSGVSPEILYALARALQLDEAETDHLHDLAQAANPQPVRRRTRSDQTVRPSLQRLLNAITGAPVWVRDRRMNVIAANSLGRALYAPLLEDPAARGNTARFVFLSPASRNFFPDWEHGADDIVATLRTYAGQNPRDKQLTDLVGELVTRSDEFRMRWSAHNVRHHRTGIKRICHPQVGDLELEYEAMDLPTNPEWHMFGYTAEPGSPTEERLTLLGSLAASLAVNPSLDTGNHRS</sequence>
<feature type="domain" description="HTH cro/C1-type" evidence="1">
    <location>
        <begin position="35"/>
        <end position="82"/>
    </location>
</feature>
<dbReference type="SMART" id="SM00530">
    <property type="entry name" value="HTH_XRE"/>
    <property type="match status" value="1"/>
</dbReference>
<dbReference type="RefSeq" id="WP_120284831.1">
    <property type="nucleotide sequence ID" value="NZ_VLJT01000057.1"/>
</dbReference>
<dbReference type="CDD" id="cd00093">
    <property type="entry name" value="HTH_XRE"/>
    <property type="match status" value="1"/>
</dbReference>
<dbReference type="SUPFAM" id="SSF47413">
    <property type="entry name" value="lambda repressor-like DNA-binding domains"/>
    <property type="match status" value="1"/>
</dbReference>